<dbReference type="Gene3D" id="1.10.340.70">
    <property type="match status" value="1"/>
</dbReference>
<evidence type="ECO:0000256" key="1">
    <source>
        <dbReference type="ARBA" id="ARBA00010879"/>
    </source>
</evidence>
<dbReference type="Gene3D" id="3.10.10.10">
    <property type="entry name" value="HIV Type 1 Reverse Transcriptase, subunit A, domain 1"/>
    <property type="match status" value="1"/>
</dbReference>
<dbReference type="Gene3D" id="3.30.420.10">
    <property type="entry name" value="Ribonuclease H-like superfamily/Ribonuclease H"/>
    <property type="match status" value="1"/>
</dbReference>
<dbReference type="InterPro" id="IPR043502">
    <property type="entry name" value="DNA/RNA_pol_sf"/>
</dbReference>
<reference evidence="10" key="2">
    <citation type="submission" date="2025-08" db="UniProtKB">
        <authorList>
            <consortium name="Ensembl"/>
        </authorList>
    </citation>
    <scope>IDENTIFICATION</scope>
    <source>
        <strain evidence="10">Hd-rR</strain>
    </source>
</reference>
<dbReference type="Pfam" id="PF17921">
    <property type="entry name" value="Integrase_H2C2"/>
    <property type="match status" value="1"/>
</dbReference>
<protein>
    <recommendedName>
        <fullName evidence="3">Gypsy retrotransposon integrase-like protein 1</fullName>
        <ecNumber evidence="2">3.1.26.4</ecNumber>
    </recommendedName>
</protein>
<name>A0A3B3HZT8_ORYLA</name>
<dbReference type="InterPro" id="IPR012337">
    <property type="entry name" value="RNaseH-like_sf"/>
</dbReference>
<dbReference type="PROSITE" id="PS50114">
    <property type="entry name" value="GATA_ZN_FINGER_2"/>
    <property type="match status" value="1"/>
</dbReference>
<dbReference type="InterPro" id="IPR041577">
    <property type="entry name" value="RT_RNaseH_2"/>
</dbReference>
<dbReference type="Gene3D" id="3.30.70.270">
    <property type="match status" value="2"/>
</dbReference>
<keyword evidence="11" id="KW-1185">Reference proteome</keyword>
<dbReference type="Pfam" id="PF00078">
    <property type="entry name" value="RVT_1"/>
    <property type="match status" value="1"/>
</dbReference>
<dbReference type="PANTHER" id="PTHR37984:SF9">
    <property type="entry name" value="INTEGRASE CATALYTIC DOMAIN-CONTAINING PROTEIN"/>
    <property type="match status" value="1"/>
</dbReference>
<dbReference type="InterPro" id="IPR000679">
    <property type="entry name" value="Znf_GATA"/>
</dbReference>
<dbReference type="InterPro" id="IPR021109">
    <property type="entry name" value="Peptidase_aspartic_dom_sf"/>
</dbReference>
<organism evidence="10 11">
    <name type="scientific">Oryzias latipes</name>
    <name type="common">Japanese rice fish</name>
    <name type="synonym">Japanese killifish</name>
    <dbReference type="NCBI Taxonomy" id="8090"/>
    <lineage>
        <taxon>Eukaryota</taxon>
        <taxon>Metazoa</taxon>
        <taxon>Chordata</taxon>
        <taxon>Craniata</taxon>
        <taxon>Vertebrata</taxon>
        <taxon>Euteleostomi</taxon>
        <taxon>Actinopterygii</taxon>
        <taxon>Neopterygii</taxon>
        <taxon>Teleostei</taxon>
        <taxon>Neoteleostei</taxon>
        <taxon>Acanthomorphata</taxon>
        <taxon>Ovalentaria</taxon>
        <taxon>Atherinomorphae</taxon>
        <taxon>Beloniformes</taxon>
        <taxon>Adrianichthyidae</taxon>
        <taxon>Oryziinae</taxon>
        <taxon>Oryzias</taxon>
    </lineage>
</organism>
<evidence type="ECO:0000256" key="4">
    <source>
        <dbReference type="PROSITE-ProRule" id="PRU00094"/>
    </source>
</evidence>
<keyword evidence="4" id="KW-0863">Zinc-finger</keyword>
<dbReference type="InParanoid" id="A0A3B3HZT8"/>
<feature type="compositionally biased region" description="Polar residues" evidence="5">
    <location>
        <begin position="1284"/>
        <end position="1296"/>
    </location>
</feature>
<dbReference type="SMART" id="SM00343">
    <property type="entry name" value="ZnF_C2HC"/>
    <property type="match status" value="2"/>
</dbReference>
<feature type="region of interest" description="Disordered" evidence="5">
    <location>
        <begin position="1"/>
        <end position="26"/>
    </location>
</feature>
<sequence>MADENAQRVPAGPSATFNLQPPEPFDFSKPQEWEKWIRRFERFRIASNLNASTEENQINTLIYCMGDEADDVMRGLNIPADRRGTYQGVRDGFQAFFIVKKNVIYERAKFNMRKQEENETVDAFVTALYALAEHCGYGTLHDELIRDRLVVGLSDKRLSERMQLDPDLTLDKAINMARQSEEVKRQQSSLQGDTRTQPGDAKCVDRVHKSSRKFKTKSHTDVKQSKSWRPQHSKPNAQCHKCGSSSPHPKRECPANETVCHACGKKGHYMRVCKNRKTLSEVEEDVNALFLGSVTSNGEPWMVNIIINNRSVSFKIDTGADVTVLPLQVFKEIFRDSCPPTLQKPTKPLFGPGRKPLEVLGFTEMRLRKGAKEAREDVYILKHLHTALLGRPAIHKLELVTRIDTLSIETLKVSYPKLCSGLGEVKQPYNIKLRPDAQPFSLKTPRRVPLPLMDKVKQELSRMEDLGVIAKIEEPTDWCSGMVVVPKKKTDKVRICVDLTHLNLSVCREKYILPSVEETLGKLAGARIFSKLDANMGFWQIPLTEESAKYTTFITPFGRYYFRRLPFGIASAPEHFQNRMSEVTNSLEGVVCHMDDVLVWGRTQEEHDTRLHVVLKRLQEAGISLNVEKCELSKQEVIFLGHVISANGISPDPSKTEAVKKMREPTNVSELRSFLGTVNQLGKFIPQLAERDKPLRDLLSKKNHWVWGIDQAQAFQGLKDSLASPPVLAMYDPNRDSKVSADASSYGLGSVLLQKWGSDWRPVAYISRSLTPTEQRYAQIEKEALALTWACERFRNFLIGKHFQMETDHKPLLSLLGSQQLDALPPRIQRFKMRLMRYSYSISHVPGKSLWTADMLSRAPLLNNETPDDKELLEDTNIYVDRIMENLPASTFYLDHLKQELQQDSVCARVMQLCEQGWPTHYNGEPAIRPYWAERASLSVQDGLLLKGDRLVIPSSLRNGVLTTLHEGHQGVVKCRERARQSVWWPGLSQQINELVLYCRICSKERYNPAEPLLPTQYPGRPWQKLGADLFMLGAKTYLLVVDYTSRFVEIALLSTTKSANVIHHLKSIFARHGIPEQLVTDNGPQFSGAVFAEFAQSYGFHHITSSPKHPQSNGEAERAVKTIKELLKKAADPYLALLAYRATPLQNGYSPAQLLMGRRLRTTVPTLPALLQPALPDMEAVSHKETEKRMKDAQMFNQRHRARNLHQLVPGQDVWIPDLGSSGAVVSRHTTPRSYMVEGPHGTVRRNRRHLVAMKTFPEQSQSDTEQLVSGCAPEQQPPESLIPNSSELTSTPRTRSGRAVIKPTRLDL</sequence>
<evidence type="ECO:0000259" key="9">
    <source>
        <dbReference type="PROSITE" id="PS50994"/>
    </source>
</evidence>
<dbReference type="InterPro" id="IPR050951">
    <property type="entry name" value="Retrovirus_Pol_polyprotein"/>
</dbReference>
<evidence type="ECO:0000256" key="5">
    <source>
        <dbReference type="SAM" id="MobiDB-lite"/>
    </source>
</evidence>
<dbReference type="FunFam" id="3.10.20.370:FF:000001">
    <property type="entry name" value="Retrovirus-related Pol polyprotein from transposon 17.6-like protein"/>
    <property type="match status" value="1"/>
</dbReference>
<dbReference type="InterPro" id="IPR036397">
    <property type="entry name" value="RNaseH_sf"/>
</dbReference>
<reference evidence="10" key="3">
    <citation type="submission" date="2025-09" db="UniProtKB">
        <authorList>
            <consortium name="Ensembl"/>
        </authorList>
    </citation>
    <scope>IDENTIFICATION</scope>
    <source>
        <strain evidence="10">Hd-rR</strain>
    </source>
</reference>
<dbReference type="PROSITE" id="PS50994">
    <property type="entry name" value="INTEGRASE"/>
    <property type="match status" value="1"/>
</dbReference>
<dbReference type="SUPFAM" id="SSF53098">
    <property type="entry name" value="Ribonuclease H-like"/>
    <property type="match status" value="1"/>
</dbReference>
<feature type="region of interest" description="Disordered" evidence="5">
    <location>
        <begin position="179"/>
        <end position="253"/>
    </location>
</feature>
<dbReference type="PROSITE" id="PS50158">
    <property type="entry name" value="ZF_CCHC"/>
    <property type="match status" value="1"/>
</dbReference>
<dbReference type="Pfam" id="PF00665">
    <property type="entry name" value="rve"/>
    <property type="match status" value="1"/>
</dbReference>
<comment type="similarity">
    <text evidence="1">Belongs to the beta type-B retroviral polymerase family. HERV class-II K(HML-2) pol subfamily.</text>
</comment>
<dbReference type="FunFam" id="3.30.420.10:FF:000063">
    <property type="entry name" value="Retrovirus-related Pol polyprotein from transposon 297-like Protein"/>
    <property type="match status" value="1"/>
</dbReference>
<dbReference type="InterPro" id="IPR001878">
    <property type="entry name" value="Znf_CCHC"/>
</dbReference>
<dbReference type="CDD" id="cd01647">
    <property type="entry name" value="RT_LTR"/>
    <property type="match status" value="1"/>
</dbReference>
<dbReference type="InterPro" id="IPR043128">
    <property type="entry name" value="Rev_trsase/Diguanyl_cyclase"/>
</dbReference>
<dbReference type="Gene3D" id="2.40.70.10">
    <property type="entry name" value="Acid Proteases"/>
    <property type="match status" value="1"/>
</dbReference>
<evidence type="ECO:0000256" key="3">
    <source>
        <dbReference type="ARBA" id="ARBA00039658"/>
    </source>
</evidence>
<evidence type="ECO:0000259" key="8">
    <source>
        <dbReference type="PROSITE" id="PS50878"/>
    </source>
</evidence>
<dbReference type="FunFam" id="3.30.70.270:FF:000020">
    <property type="entry name" value="Transposon Tf2-6 polyprotein-like Protein"/>
    <property type="match status" value="1"/>
</dbReference>
<evidence type="ECO:0000313" key="11">
    <source>
        <dbReference type="Proteomes" id="UP000001038"/>
    </source>
</evidence>
<dbReference type="PROSITE" id="PS50878">
    <property type="entry name" value="RT_POL"/>
    <property type="match status" value="1"/>
</dbReference>
<evidence type="ECO:0000259" key="6">
    <source>
        <dbReference type="PROSITE" id="PS50114"/>
    </source>
</evidence>
<dbReference type="InterPro" id="IPR001584">
    <property type="entry name" value="Integrase_cat-core"/>
</dbReference>
<dbReference type="EC" id="3.1.26.4" evidence="2"/>
<dbReference type="CDD" id="cd09274">
    <property type="entry name" value="RNase_HI_RT_Ty3"/>
    <property type="match status" value="1"/>
</dbReference>
<feature type="compositionally biased region" description="Polar residues" evidence="5">
    <location>
        <begin position="225"/>
        <end position="236"/>
    </location>
</feature>
<feature type="compositionally biased region" description="Polar residues" evidence="5">
    <location>
        <begin position="186"/>
        <end position="197"/>
    </location>
</feature>
<feature type="domain" description="Reverse transcriptase" evidence="8">
    <location>
        <begin position="466"/>
        <end position="644"/>
    </location>
</feature>
<dbReference type="Bgee" id="ENSORLG00000027860">
    <property type="expression patterns" value="Expressed in mesonephros and 8 other cell types or tissues"/>
</dbReference>
<dbReference type="FunFam" id="1.10.340.70:FF:000003">
    <property type="entry name" value="Protein CBG25708"/>
    <property type="match status" value="1"/>
</dbReference>
<dbReference type="Proteomes" id="UP000001038">
    <property type="component" value="Chromosome 22"/>
</dbReference>
<feature type="region of interest" description="Disordered" evidence="5">
    <location>
        <begin position="1259"/>
        <end position="1310"/>
    </location>
</feature>
<dbReference type="GO" id="GO:0004523">
    <property type="term" value="F:RNA-DNA hybrid ribonuclease activity"/>
    <property type="evidence" value="ECO:0007669"/>
    <property type="project" value="UniProtKB-EC"/>
</dbReference>
<dbReference type="InterPro" id="IPR041588">
    <property type="entry name" value="Integrase_H2C2"/>
</dbReference>
<evidence type="ECO:0000259" key="7">
    <source>
        <dbReference type="PROSITE" id="PS50158"/>
    </source>
</evidence>
<feature type="compositionally biased region" description="Polar residues" evidence="5">
    <location>
        <begin position="1259"/>
        <end position="1269"/>
    </location>
</feature>
<dbReference type="SUPFAM" id="SSF50630">
    <property type="entry name" value="Acid proteases"/>
    <property type="match status" value="1"/>
</dbReference>
<proteinExistence type="inferred from homology"/>
<dbReference type="Gene3D" id="4.10.60.10">
    <property type="entry name" value="Zinc finger, CCHC-type"/>
    <property type="match status" value="1"/>
</dbReference>
<dbReference type="GO" id="GO:0008270">
    <property type="term" value="F:zinc ion binding"/>
    <property type="evidence" value="ECO:0007669"/>
    <property type="project" value="UniProtKB-KW"/>
</dbReference>
<dbReference type="GO" id="GO:0043565">
    <property type="term" value="F:sequence-specific DNA binding"/>
    <property type="evidence" value="ECO:0007669"/>
    <property type="project" value="InterPro"/>
</dbReference>
<keyword evidence="4" id="KW-0479">Metal-binding</keyword>
<dbReference type="GeneTree" id="ENSGT00490000044642"/>
<feature type="domain" description="Integrase catalytic" evidence="9">
    <location>
        <begin position="1018"/>
        <end position="1174"/>
    </location>
</feature>
<dbReference type="InterPro" id="IPR000477">
    <property type="entry name" value="RT_dom"/>
</dbReference>
<keyword evidence="4" id="KW-0862">Zinc</keyword>
<dbReference type="PANTHER" id="PTHR37984">
    <property type="entry name" value="PROTEIN CBG26694"/>
    <property type="match status" value="1"/>
</dbReference>
<feature type="domain" description="CCHC-type" evidence="7">
    <location>
        <begin position="260"/>
        <end position="275"/>
    </location>
</feature>
<reference evidence="10 11" key="1">
    <citation type="journal article" date="2007" name="Nature">
        <title>The medaka draft genome and insights into vertebrate genome evolution.</title>
        <authorList>
            <person name="Kasahara M."/>
            <person name="Naruse K."/>
            <person name="Sasaki S."/>
            <person name="Nakatani Y."/>
            <person name="Qu W."/>
            <person name="Ahsan B."/>
            <person name="Yamada T."/>
            <person name="Nagayasu Y."/>
            <person name="Doi K."/>
            <person name="Kasai Y."/>
            <person name="Jindo T."/>
            <person name="Kobayashi D."/>
            <person name="Shimada A."/>
            <person name="Toyoda A."/>
            <person name="Kuroki Y."/>
            <person name="Fujiyama A."/>
            <person name="Sasaki T."/>
            <person name="Shimizu A."/>
            <person name="Asakawa S."/>
            <person name="Shimizu N."/>
            <person name="Hashimoto S."/>
            <person name="Yang J."/>
            <person name="Lee Y."/>
            <person name="Matsushima K."/>
            <person name="Sugano S."/>
            <person name="Sakaizumi M."/>
            <person name="Narita T."/>
            <person name="Ohishi K."/>
            <person name="Haga S."/>
            <person name="Ohta F."/>
            <person name="Nomoto H."/>
            <person name="Nogata K."/>
            <person name="Morishita T."/>
            <person name="Endo T."/>
            <person name="Shin-I T."/>
            <person name="Takeda H."/>
            <person name="Morishita S."/>
            <person name="Kohara Y."/>
        </authorList>
    </citation>
    <scope>NUCLEOTIDE SEQUENCE [LARGE SCALE GENOMIC DNA]</scope>
    <source>
        <strain evidence="10 11">Hd-rR</strain>
    </source>
</reference>
<dbReference type="GO" id="GO:0015074">
    <property type="term" value="P:DNA integration"/>
    <property type="evidence" value="ECO:0007669"/>
    <property type="project" value="InterPro"/>
</dbReference>
<evidence type="ECO:0000256" key="2">
    <source>
        <dbReference type="ARBA" id="ARBA00012180"/>
    </source>
</evidence>
<dbReference type="GO" id="GO:0006355">
    <property type="term" value="P:regulation of DNA-templated transcription"/>
    <property type="evidence" value="ECO:0007669"/>
    <property type="project" value="InterPro"/>
</dbReference>
<feature type="domain" description="GATA-type" evidence="6">
    <location>
        <begin position="233"/>
        <end position="264"/>
    </location>
</feature>
<dbReference type="Ensembl" id="ENSORLT00000034771.1">
    <property type="protein sequence ID" value="ENSORLP00000037112.1"/>
    <property type="gene ID" value="ENSORLG00000027860.1"/>
</dbReference>
<dbReference type="Pfam" id="PF17919">
    <property type="entry name" value="RT_RNaseH_2"/>
    <property type="match status" value="1"/>
</dbReference>
<evidence type="ECO:0000313" key="10">
    <source>
        <dbReference type="Ensembl" id="ENSORLP00000037112.1"/>
    </source>
</evidence>
<accession>A0A3B3HZT8</accession>
<dbReference type="SUPFAM" id="SSF56672">
    <property type="entry name" value="DNA/RNA polymerases"/>
    <property type="match status" value="1"/>
</dbReference>